<protein>
    <submittedName>
        <fullName evidence="2">Uncharacterized protein</fullName>
    </submittedName>
</protein>
<dbReference type="EMBL" id="JAPMOS010000005">
    <property type="protein sequence ID" value="KAJ4461908.1"/>
    <property type="molecule type" value="Genomic_DNA"/>
</dbReference>
<proteinExistence type="predicted"/>
<organism evidence="2 3">
    <name type="scientific">Paratrimastix pyriformis</name>
    <dbReference type="NCBI Taxonomy" id="342808"/>
    <lineage>
        <taxon>Eukaryota</taxon>
        <taxon>Metamonada</taxon>
        <taxon>Preaxostyla</taxon>
        <taxon>Paratrimastigidae</taxon>
        <taxon>Paratrimastix</taxon>
    </lineage>
</organism>
<sequence>MKQQSSRLNFLVVDRNSLSDLFCAYAFYFEAPEIRDEKIRNLPRDQLRARAEQGMMLVRQAVALCEEEGGEKPFVTFFCWSSSGDPSPRTAEGNTQPANGDTKAEQTYQLLARANLRMVDGLVHDLRNVAIRFRLPNMGLVRSSEARALSPSHNDTGSWSLHLHHPPRCLVGAERGLEGPRPSPPTSDGLTSPSTMQGVFERRSTLPAEFGPESITIHTWGEVHFLDLVVPERAPDYQQPHFRQGIRGDGMGAPRRRAHAQEPGTNLDVDAVALTPARRTGRARILFDFGAPEGGAT</sequence>
<comment type="caution">
    <text evidence="2">The sequence shown here is derived from an EMBL/GenBank/DDBJ whole genome shotgun (WGS) entry which is preliminary data.</text>
</comment>
<keyword evidence="3" id="KW-1185">Reference proteome</keyword>
<name>A0ABQ8URZ3_9EUKA</name>
<accession>A0ABQ8URZ3</accession>
<evidence type="ECO:0000313" key="2">
    <source>
        <dbReference type="EMBL" id="KAJ4461908.1"/>
    </source>
</evidence>
<evidence type="ECO:0000313" key="3">
    <source>
        <dbReference type="Proteomes" id="UP001141327"/>
    </source>
</evidence>
<dbReference type="Proteomes" id="UP001141327">
    <property type="component" value="Unassembled WGS sequence"/>
</dbReference>
<reference evidence="2" key="1">
    <citation type="journal article" date="2022" name="bioRxiv">
        <title>Genomics of Preaxostyla Flagellates Illuminates Evolutionary Transitions and the Path Towards Mitochondrial Loss.</title>
        <authorList>
            <person name="Novak L.V.F."/>
            <person name="Treitli S.C."/>
            <person name="Pyrih J."/>
            <person name="Halakuc P."/>
            <person name="Pipaliya S.V."/>
            <person name="Vacek V."/>
            <person name="Brzon O."/>
            <person name="Soukal P."/>
            <person name="Eme L."/>
            <person name="Dacks J.B."/>
            <person name="Karnkowska A."/>
            <person name="Elias M."/>
            <person name="Hampl V."/>
        </authorList>
    </citation>
    <scope>NUCLEOTIDE SEQUENCE</scope>
    <source>
        <strain evidence="2">RCP-MX</strain>
    </source>
</reference>
<evidence type="ECO:0000256" key="1">
    <source>
        <dbReference type="SAM" id="MobiDB-lite"/>
    </source>
</evidence>
<gene>
    <name evidence="2" type="ORF">PAPYR_1606</name>
</gene>
<feature type="region of interest" description="Disordered" evidence="1">
    <location>
        <begin position="172"/>
        <end position="198"/>
    </location>
</feature>
<feature type="region of interest" description="Disordered" evidence="1">
    <location>
        <begin position="241"/>
        <end position="262"/>
    </location>
</feature>
<feature type="compositionally biased region" description="Polar residues" evidence="1">
    <location>
        <begin position="186"/>
        <end position="197"/>
    </location>
</feature>